<keyword evidence="3" id="KW-0175">Coiled coil</keyword>
<dbReference type="InterPro" id="IPR019134">
    <property type="entry name" value="Cactin_C"/>
</dbReference>
<feature type="coiled-coil region" evidence="3">
    <location>
        <begin position="11"/>
        <end position="79"/>
    </location>
</feature>
<dbReference type="Proteomes" id="UP000230069">
    <property type="component" value="Unassembled WGS sequence"/>
</dbReference>
<dbReference type="Pfam" id="PF10312">
    <property type="entry name" value="Cactin_mid"/>
    <property type="match status" value="1"/>
</dbReference>
<reference evidence="7 8" key="1">
    <citation type="submission" date="2017-09" db="EMBL/GenBank/DDBJ databases">
        <title>WGS assembly of Aquilegia coerulea Goldsmith.</title>
        <authorList>
            <person name="Hodges S."/>
            <person name="Kramer E."/>
            <person name="Nordborg M."/>
            <person name="Tomkins J."/>
            <person name="Borevitz J."/>
            <person name="Derieg N."/>
            <person name="Yan J."/>
            <person name="Mihaltcheva S."/>
            <person name="Hayes R.D."/>
            <person name="Rokhsar D."/>
        </authorList>
    </citation>
    <scope>NUCLEOTIDE SEQUENCE [LARGE SCALE GENOMIC DNA]</scope>
    <source>
        <strain evidence="8">cv. Goldsmith</strain>
    </source>
</reference>
<organism evidence="7 8">
    <name type="scientific">Aquilegia coerulea</name>
    <name type="common">Rocky mountain columbine</name>
    <dbReference type="NCBI Taxonomy" id="218851"/>
    <lineage>
        <taxon>Eukaryota</taxon>
        <taxon>Viridiplantae</taxon>
        <taxon>Streptophyta</taxon>
        <taxon>Embryophyta</taxon>
        <taxon>Tracheophyta</taxon>
        <taxon>Spermatophyta</taxon>
        <taxon>Magnoliopsida</taxon>
        <taxon>Ranunculales</taxon>
        <taxon>Ranunculaceae</taxon>
        <taxon>Thalictroideae</taxon>
        <taxon>Aquilegia</taxon>
    </lineage>
</organism>
<sequence length="483" mass="56558">MGKQSSSSSRKEEEEEKLFVWKKKLECLKKNNIKKKKKKVYCFDVKSEKKKQQERLKEAERLRKRREDQVIQKVKLEQEKRLVSALQFQQDWEHKEEEERFLYQQNLLRSDIRLRQGRPKPIDLLRKCLHYGGDGVGGFPAYMVLKGLSFKDFEELAGEIGLNLDFDNCDSHFYTILALLVLCDWEISKAAAQRKTDDIDALQHKSRGLHSSIEEDVENLLKGKTHKELEDLHSQTESQLLSGNAKVVEFWEALLTHLRIYKAQACLNEIHAKLLSPPSEEDVGLYDGNAQPSSTANNVNQQEPEGKGEVINPYEEIEQKHVAVLVDQQRRHQETTMGKDDALLGSDAEVNLDSQVYYWSDKYQPRKPKYLIRVLTGYEWNKYNRTHYDYDNPRPKAVKGYRFNIMYPDLLDKSKAPQYIIEKDGSNVETCIIRFCAGPPYEDIAFRIVNKEWRASKKEGFKCTFEAGILRLYFNLQQYPYRR</sequence>
<evidence type="ECO:0000259" key="5">
    <source>
        <dbReference type="Pfam" id="PF09732"/>
    </source>
</evidence>
<evidence type="ECO:0000259" key="6">
    <source>
        <dbReference type="Pfam" id="PF10312"/>
    </source>
</evidence>
<feature type="domain" description="Splicing factor cactin central" evidence="6">
    <location>
        <begin position="90"/>
        <end position="271"/>
    </location>
</feature>
<accession>A0A2G5CR09</accession>
<keyword evidence="8" id="KW-1185">Reference proteome</keyword>
<evidence type="ECO:0000313" key="8">
    <source>
        <dbReference type="Proteomes" id="UP000230069"/>
    </source>
</evidence>
<evidence type="ECO:0000256" key="2">
    <source>
        <dbReference type="ARBA" id="ARBA00034534"/>
    </source>
</evidence>
<proteinExistence type="inferred from homology"/>
<protein>
    <recommendedName>
        <fullName evidence="2">Splicing factor Cactin</fullName>
    </recommendedName>
</protein>
<feature type="compositionally biased region" description="Polar residues" evidence="4">
    <location>
        <begin position="290"/>
        <end position="303"/>
    </location>
</feature>
<dbReference type="AlphaFoldDB" id="A0A2G5CR09"/>
<evidence type="ECO:0000256" key="1">
    <source>
        <dbReference type="ARBA" id="ARBA00006895"/>
    </source>
</evidence>
<dbReference type="STRING" id="218851.A0A2G5CR09"/>
<dbReference type="SMART" id="SM01050">
    <property type="entry name" value="CactinC_cactus"/>
    <property type="match status" value="1"/>
</dbReference>
<comment type="similarity">
    <text evidence="1">Belongs to the CACTIN family.</text>
</comment>
<feature type="region of interest" description="Disordered" evidence="4">
    <location>
        <begin position="282"/>
        <end position="306"/>
    </location>
</feature>
<dbReference type="InterPro" id="IPR018816">
    <property type="entry name" value="Cactin_central"/>
</dbReference>
<evidence type="ECO:0000256" key="3">
    <source>
        <dbReference type="SAM" id="Coils"/>
    </source>
</evidence>
<dbReference type="PANTHER" id="PTHR21737">
    <property type="entry name" value="POLYGLUTAMINE BINDING PROTEIN 1/MARVEL MEMBRANE-ASSOCIATING DOMAIN CONTAINING 3"/>
    <property type="match status" value="1"/>
</dbReference>
<evidence type="ECO:0000313" key="7">
    <source>
        <dbReference type="EMBL" id="PIA33698.1"/>
    </source>
</evidence>
<dbReference type="EMBL" id="KZ305057">
    <property type="protein sequence ID" value="PIA33698.1"/>
    <property type="molecule type" value="Genomic_DNA"/>
</dbReference>
<dbReference type="PANTHER" id="PTHR21737:SF18">
    <property type="entry name" value="SPLICING FACTOR CACTIN"/>
    <property type="match status" value="1"/>
</dbReference>
<dbReference type="GO" id="GO:0045292">
    <property type="term" value="P:mRNA cis splicing, via spliceosome"/>
    <property type="evidence" value="ECO:0007669"/>
    <property type="project" value="TreeGrafter"/>
</dbReference>
<dbReference type="InParanoid" id="A0A2G5CR09"/>
<gene>
    <name evidence="7" type="ORF">AQUCO_04000036v1</name>
</gene>
<dbReference type="OrthoDB" id="265955at2759"/>
<dbReference type="Pfam" id="PF09732">
    <property type="entry name" value="CactinC_cactus"/>
    <property type="match status" value="1"/>
</dbReference>
<evidence type="ECO:0000256" key="4">
    <source>
        <dbReference type="SAM" id="MobiDB-lite"/>
    </source>
</evidence>
<dbReference type="GO" id="GO:0005681">
    <property type="term" value="C:spliceosomal complex"/>
    <property type="evidence" value="ECO:0007669"/>
    <property type="project" value="TreeGrafter"/>
</dbReference>
<name>A0A2G5CR09_AQUCA</name>
<feature type="domain" description="Splicing factor Cactin C-terminal" evidence="5">
    <location>
        <begin position="359"/>
        <end position="483"/>
    </location>
</feature>
<dbReference type="GO" id="GO:0005737">
    <property type="term" value="C:cytoplasm"/>
    <property type="evidence" value="ECO:0007669"/>
    <property type="project" value="TreeGrafter"/>
</dbReference>